<reference evidence="2" key="1">
    <citation type="submission" date="2019-02" db="EMBL/GenBank/DDBJ databases">
        <authorList>
            <person name="Gruber-Vodicka R. H."/>
            <person name="Seah K. B. B."/>
        </authorList>
    </citation>
    <scope>NUCLEOTIDE SEQUENCE</scope>
    <source>
        <strain evidence="2">BECK_BZ198</strain>
        <strain evidence="1">BECK_BZ199</strain>
    </source>
</reference>
<dbReference type="EMBL" id="CAADGH010000026">
    <property type="protein sequence ID" value="VFK75598.1"/>
    <property type="molecule type" value="Genomic_DNA"/>
</dbReference>
<dbReference type="AlphaFoldDB" id="A0A451BBF4"/>
<organism evidence="2">
    <name type="scientific">Candidatus Kentrum sp. MB</name>
    <dbReference type="NCBI Taxonomy" id="2138164"/>
    <lineage>
        <taxon>Bacteria</taxon>
        <taxon>Pseudomonadati</taxon>
        <taxon>Pseudomonadota</taxon>
        <taxon>Gammaproteobacteria</taxon>
        <taxon>Candidatus Kentrum</taxon>
    </lineage>
</organism>
<name>A0A451BBF4_9GAMM</name>
<evidence type="ECO:0000313" key="1">
    <source>
        <dbReference type="EMBL" id="VFK31861.1"/>
    </source>
</evidence>
<proteinExistence type="predicted"/>
<sequence>MGSISFIFTTHMAGTKNFSLNLRGKLADRGMRMDNDRPWLSWLYGVYGHGNFTVTDWELNK</sequence>
<gene>
    <name evidence="2" type="ORF">BECKMB1821H_GA0114242_102643</name>
    <name evidence="1" type="ORF">BECKMB1821I_GA0114274_102743</name>
</gene>
<accession>A0A451BBF4</accession>
<evidence type="ECO:0000313" key="2">
    <source>
        <dbReference type="EMBL" id="VFK75598.1"/>
    </source>
</evidence>
<protein>
    <submittedName>
        <fullName evidence="2">Uncharacterized protein</fullName>
    </submittedName>
</protein>
<dbReference type="EMBL" id="CAADFQ010000027">
    <property type="protein sequence ID" value="VFK31861.1"/>
    <property type="molecule type" value="Genomic_DNA"/>
</dbReference>